<dbReference type="EMBL" id="QXFX01007031">
    <property type="protein sequence ID" value="KAE9057481.1"/>
    <property type="molecule type" value="Genomic_DNA"/>
</dbReference>
<proteinExistence type="predicted"/>
<gene>
    <name evidence="2" type="ORF">PF008_g24832</name>
    <name evidence="1" type="ORF">PF010_g31363</name>
</gene>
<dbReference type="Proteomes" id="UP000486351">
    <property type="component" value="Unassembled WGS sequence"/>
</dbReference>
<dbReference type="Pfam" id="PF14223">
    <property type="entry name" value="Retrotran_gag_2"/>
    <property type="match status" value="1"/>
</dbReference>
<dbReference type="Proteomes" id="UP000488956">
    <property type="component" value="Unassembled WGS sequence"/>
</dbReference>
<evidence type="ECO:0000313" key="2">
    <source>
        <dbReference type="EMBL" id="KAE9293315.1"/>
    </source>
</evidence>
<evidence type="ECO:0000313" key="1">
    <source>
        <dbReference type="EMBL" id="KAE9057481.1"/>
    </source>
</evidence>
<evidence type="ECO:0000313" key="4">
    <source>
        <dbReference type="Proteomes" id="UP000488956"/>
    </source>
</evidence>
<dbReference type="EMBL" id="QXFY01002717">
    <property type="protein sequence ID" value="KAE9293315.1"/>
    <property type="molecule type" value="Genomic_DNA"/>
</dbReference>
<dbReference type="AlphaFoldDB" id="A0A6G0JI98"/>
<sequence>MESGTQFAVHVDQFKEIVIQMKTIGEPLDETRQLVLLLSSLADEYRVISTVHENTPNMTLAYAIQALSGVDASDESSSAQ</sequence>
<accession>A0A6G0JI98</accession>
<comment type="caution">
    <text evidence="1">The sequence shown here is derived from an EMBL/GenBank/DDBJ whole genome shotgun (WGS) entry which is preliminary data.</text>
</comment>
<reference evidence="3 4" key="1">
    <citation type="submission" date="2018-09" db="EMBL/GenBank/DDBJ databases">
        <title>Genomic investigation of the strawberry pathogen Phytophthora fragariae indicates pathogenicity is determined by transcriptional variation in three key races.</title>
        <authorList>
            <person name="Adams T.M."/>
            <person name="Armitage A.D."/>
            <person name="Sobczyk M.K."/>
            <person name="Bates H.J."/>
            <person name="Dunwell J.M."/>
            <person name="Nellist C.F."/>
            <person name="Harrison R.J."/>
        </authorList>
    </citation>
    <scope>NUCLEOTIDE SEQUENCE [LARGE SCALE GENOMIC DNA]</scope>
    <source>
        <strain evidence="2 3">NOV-77</strain>
        <strain evidence="1 4">ONT-3</strain>
    </source>
</reference>
<protein>
    <submittedName>
        <fullName evidence="1">Uncharacterized protein</fullName>
    </submittedName>
</protein>
<organism evidence="1 4">
    <name type="scientific">Phytophthora fragariae</name>
    <dbReference type="NCBI Taxonomy" id="53985"/>
    <lineage>
        <taxon>Eukaryota</taxon>
        <taxon>Sar</taxon>
        <taxon>Stramenopiles</taxon>
        <taxon>Oomycota</taxon>
        <taxon>Peronosporomycetes</taxon>
        <taxon>Peronosporales</taxon>
        <taxon>Peronosporaceae</taxon>
        <taxon>Phytophthora</taxon>
    </lineage>
</organism>
<name>A0A6G0JI98_9STRA</name>
<evidence type="ECO:0000313" key="3">
    <source>
        <dbReference type="Proteomes" id="UP000486351"/>
    </source>
</evidence>